<dbReference type="PROSITE" id="PS00108">
    <property type="entry name" value="PROTEIN_KINASE_ST"/>
    <property type="match status" value="1"/>
</dbReference>
<dbReference type="EMBL" id="BAABGT010000021">
    <property type="protein sequence ID" value="GAA4540508.1"/>
    <property type="molecule type" value="Genomic_DNA"/>
</dbReference>
<evidence type="ECO:0000256" key="6">
    <source>
        <dbReference type="ARBA" id="ARBA00022840"/>
    </source>
</evidence>
<evidence type="ECO:0000256" key="8">
    <source>
        <dbReference type="SAM" id="MobiDB-lite"/>
    </source>
</evidence>
<organism evidence="10 11">
    <name type="scientific">Pseudonocardia xishanensis</name>
    <dbReference type="NCBI Taxonomy" id="630995"/>
    <lineage>
        <taxon>Bacteria</taxon>
        <taxon>Bacillati</taxon>
        <taxon>Actinomycetota</taxon>
        <taxon>Actinomycetes</taxon>
        <taxon>Pseudonocardiales</taxon>
        <taxon>Pseudonocardiaceae</taxon>
        <taxon>Pseudonocardia</taxon>
    </lineage>
</organism>
<evidence type="ECO:0000256" key="3">
    <source>
        <dbReference type="ARBA" id="ARBA00022679"/>
    </source>
</evidence>
<dbReference type="InterPro" id="IPR017441">
    <property type="entry name" value="Protein_kinase_ATP_BS"/>
</dbReference>
<dbReference type="Gene3D" id="1.10.510.10">
    <property type="entry name" value="Transferase(Phosphotransferase) domain 1"/>
    <property type="match status" value="1"/>
</dbReference>
<accession>A0ABP8RKG1</accession>
<comment type="caution">
    <text evidence="10">The sequence shown here is derived from an EMBL/GenBank/DDBJ whole genome shotgun (WGS) entry which is preliminary data.</text>
</comment>
<dbReference type="CDD" id="cd14014">
    <property type="entry name" value="STKc_PknB_like"/>
    <property type="match status" value="1"/>
</dbReference>
<evidence type="ECO:0000256" key="2">
    <source>
        <dbReference type="ARBA" id="ARBA00022527"/>
    </source>
</evidence>
<evidence type="ECO:0000256" key="7">
    <source>
        <dbReference type="PROSITE-ProRule" id="PRU10141"/>
    </source>
</evidence>
<dbReference type="SMART" id="SM00220">
    <property type="entry name" value="S_TKc"/>
    <property type="match status" value="1"/>
</dbReference>
<dbReference type="InterPro" id="IPR008271">
    <property type="entry name" value="Ser/Thr_kinase_AS"/>
</dbReference>
<feature type="domain" description="Protein kinase" evidence="9">
    <location>
        <begin position="37"/>
        <end position="296"/>
    </location>
</feature>
<feature type="compositionally biased region" description="Low complexity" evidence="8">
    <location>
        <begin position="343"/>
        <end position="365"/>
    </location>
</feature>
<proteinExistence type="predicted"/>
<dbReference type="PANTHER" id="PTHR43289:SF6">
    <property type="entry name" value="SERINE_THREONINE-PROTEIN KINASE NEKL-3"/>
    <property type="match status" value="1"/>
</dbReference>
<keyword evidence="4 7" id="KW-0547">Nucleotide-binding</keyword>
<sequence length="573" mass="59747">MPPKADPGVTARTGTGRMADVSTQEDEQPGRVVGDRYRLSGQLGSGAMGTVWSGYDEVLRRRVAVKELKVPRGIPEREALGMRERMLREARALGGLSHPNVITVFDVVDAEGEPLVVLELVPSRNLATIIQETGGLSANQAAVVGYATAAALRAAHRAGITHRDVKPGNVLVAHDGRIKLTDFGIARNSSDAPMTTAGLVLGSPAYIAPEVAMGGAVTPAADLWGLGATLFAAIEGRPPYDVKGDPVSTITEVVDGDVPRPREMGPVADVIAALMVKDPDQRMPLEEVRRRLRPLMDDPDDPLYPGSPDAPTTYSQVTPRPETVPEPRVAASGPVWESSARIPARGTPLAAAPGPLPSGSHAAHGMPPPMPARPPVHVETPVRPRPPQPTGLPARWAVPLAVAGALLVLLGAAGGYMATRTLGGQSALSTVTLTRATDPTTVVSDGWSVAVPAGWERADRDGLVRWLSPDSSEEIALWRTGTTADVAAGFTAERLGVDSVVPGASGPVTGAQVDAVDSRYTSVSGGVSRSTVVRTVPVPDGVWAVALTVPTEHSGTRSEELFARVANSLSPPA</sequence>
<keyword evidence="6 7" id="KW-0067">ATP-binding</keyword>
<feature type="region of interest" description="Disordered" evidence="8">
    <location>
        <begin position="291"/>
        <end position="390"/>
    </location>
</feature>
<dbReference type="Proteomes" id="UP001501598">
    <property type="component" value="Unassembled WGS sequence"/>
</dbReference>
<dbReference type="InterPro" id="IPR000719">
    <property type="entry name" value="Prot_kinase_dom"/>
</dbReference>
<dbReference type="EC" id="2.7.11.1" evidence="1"/>
<feature type="binding site" evidence="7">
    <location>
        <position position="66"/>
    </location>
    <ligand>
        <name>ATP</name>
        <dbReference type="ChEBI" id="CHEBI:30616"/>
    </ligand>
</feature>
<evidence type="ECO:0000313" key="10">
    <source>
        <dbReference type="EMBL" id="GAA4540508.1"/>
    </source>
</evidence>
<keyword evidence="5 10" id="KW-0418">Kinase</keyword>
<dbReference type="PROSITE" id="PS50011">
    <property type="entry name" value="PROTEIN_KINASE_DOM"/>
    <property type="match status" value="1"/>
</dbReference>
<evidence type="ECO:0000313" key="11">
    <source>
        <dbReference type="Proteomes" id="UP001501598"/>
    </source>
</evidence>
<dbReference type="PANTHER" id="PTHR43289">
    <property type="entry name" value="MITOGEN-ACTIVATED PROTEIN KINASE KINASE KINASE 20-RELATED"/>
    <property type="match status" value="1"/>
</dbReference>
<evidence type="ECO:0000256" key="5">
    <source>
        <dbReference type="ARBA" id="ARBA00022777"/>
    </source>
</evidence>
<evidence type="ECO:0000259" key="9">
    <source>
        <dbReference type="PROSITE" id="PS50011"/>
    </source>
</evidence>
<dbReference type="Pfam" id="PF00069">
    <property type="entry name" value="Pkinase"/>
    <property type="match status" value="1"/>
</dbReference>
<keyword evidence="3" id="KW-0808">Transferase</keyword>
<dbReference type="Gene3D" id="3.30.200.20">
    <property type="entry name" value="Phosphorylase Kinase, domain 1"/>
    <property type="match status" value="1"/>
</dbReference>
<name>A0ABP8RKG1_9PSEU</name>
<keyword evidence="2" id="KW-0723">Serine/threonine-protein kinase</keyword>
<dbReference type="PROSITE" id="PS00107">
    <property type="entry name" value="PROTEIN_KINASE_ATP"/>
    <property type="match status" value="1"/>
</dbReference>
<evidence type="ECO:0000256" key="4">
    <source>
        <dbReference type="ARBA" id="ARBA00022741"/>
    </source>
</evidence>
<dbReference type="SUPFAM" id="SSF56112">
    <property type="entry name" value="Protein kinase-like (PK-like)"/>
    <property type="match status" value="1"/>
</dbReference>
<dbReference type="InterPro" id="IPR011009">
    <property type="entry name" value="Kinase-like_dom_sf"/>
</dbReference>
<gene>
    <name evidence="10" type="ORF">GCM10023175_13220</name>
</gene>
<dbReference type="GO" id="GO:0016301">
    <property type="term" value="F:kinase activity"/>
    <property type="evidence" value="ECO:0007669"/>
    <property type="project" value="UniProtKB-KW"/>
</dbReference>
<evidence type="ECO:0000256" key="1">
    <source>
        <dbReference type="ARBA" id="ARBA00012513"/>
    </source>
</evidence>
<protein>
    <recommendedName>
        <fullName evidence="1">non-specific serine/threonine protein kinase</fullName>
        <ecNumber evidence="1">2.7.11.1</ecNumber>
    </recommendedName>
</protein>
<reference evidence="11" key="1">
    <citation type="journal article" date="2019" name="Int. J. Syst. Evol. Microbiol.">
        <title>The Global Catalogue of Microorganisms (GCM) 10K type strain sequencing project: providing services to taxonomists for standard genome sequencing and annotation.</title>
        <authorList>
            <consortium name="The Broad Institute Genomics Platform"/>
            <consortium name="The Broad Institute Genome Sequencing Center for Infectious Disease"/>
            <person name="Wu L."/>
            <person name="Ma J."/>
        </authorList>
    </citation>
    <scope>NUCLEOTIDE SEQUENCE [LARGE SCALE GENOMIC DNA]</scope>
    <source>
        <strain evidence="11">JCM 17906</strain>
    </source>
</reference>
<feature type="region of interest" description="Disordered" evidence="8">
    <location>
        <begin position="1"/>
        <end position="30"/>
    </location>
</feature>
<keyword evidence="11" id="KW-1185">Reference proteome</keyword>